<protein>
    <recommendedName>
        <fullName evidence="3">DUF4267 domain-containing protein</fullName>
    </recommendedName>
</protein>
<feature type="transmembrane region" description="Helical" evidence="1">
    <location>
        <begin position="76"/>
        <end position="94"/>
    </location>
</feature>
<name>A0AAU8DHZ9_9ACTN</name>
<sequence length="139" mass="15093">MQNRRRELITFGALTGLAGLLVVLQGVWAGIFLAHDGSRDDYQGWIDVHARGADIAIVLSALATVLVLWRVRSARSLWIGGAVLTLVLVLESYLGGLIRDDSKDTLTVVHIPLAMAIMALAVWLPIRSAQVRRSLVAQA</sequence>
<dbReference type="RefSeq" id="WP_353647445.1">
    <property type="nucleotide sequence ID" value="NZ_CP159218.1"/>
</dbReference>
<proteinExistence type="predicted"/>
<organism evidence="2">
    <name type="scientific">Nakamurella sp. A5-74</name>
    <dbReference type="NCBI Taxonomy" id="3158264"/>
    <lineage>
        <taxon>Bacteria</taxon>
        <taxon>Bacillati</taxon>
        <taxon>Actinomycetota</taxon>
        <taxon>Actinomycetes</taxon>
        <taxon>Nakamurellales</taxon>
        <taxon>Nakamurellaceae</taxon>
        <taxon>Nakamurella</taxon>
    </lineage>
</organism>
<keyword evidence="1" id="KW-1133">Transmembrane helix</keyword>
<evidence type="ECO:0000313" key="2">
    <source>
        <dbReference type="EMBL" id="XCG61829.1"/>
    </source>
</evidence>
<dbReference type="EMBL" id="CP159218">
    <property type="protein sequence ID" value="XCG61829.1"/>
    <property type="molecule type" value="Genomic_DNA"/>
</dbReference>
<gene>
    <name evidence="2" type="ORF">ABLG96_11035</name>
</gene>
<keyword evidence="1" id="KW-0812">Transmembrane</keyword>
<keyword evidence="1" id="KW-0472">Membrane</keyword>
<evidence type="ECO:0008006" key="3">
    <source>
        <dbReference type="Google" id="ProtNLM"/>
    </source>
</evidence>
<dbReference type="AlphaFoldDB" id="A0AAU8DHZ9"/>
<feature type="transmembrane region" description="Helical" evidence="1">
    <location>
        <begin position="53"/>
        <end position="69"/>
    </location>
</feature>
<accession>A0AAU8DHZ9</accession>
<feature type="transmembrane region" description="Helical" evidence="1">
    <location>
        <begin position="106"/>
        <end position="126"/>
    </location>
</feature>
<reference evidence="2" key="1">
    <citation type="submission" date="2024-05" db="EMBL/GenBank/DDBJ databases">
        <authorList>
            <person name="Cai S.Y."/>
            <person name="Jin L.M."/>
            <person name="Li H.R."/>
        </authorList>
    </citation>
    <scope>NUCLEOTIDE SEQUENCE</scope>
    <source>
        <strain evidence="2">A5-74</strain>
    </source>
</reference>
<evidence type="ECO:0000256" key="1">
    <source>
        <dbReference type="SAM" id="Phobius"/>
    </source>
</evidence>